<sequence>MMLLKKMVLIILMIAGGVLFLASMYAMFNYDLPWATKKWGYEKPGPWFLGVIGLVVAGWSFIEFRMLERREEGCVNSIDED</sequence>
<dbReference type="EMBL" id="JBHSOG010000077">
    <property type="protein sequence ID" value="MFC5771141.1"/>
    <property type="molecule type" value="Genomic_DNA"/>
</dbReference>
<accession>A0ABW1AVA1</accession>
<keyword evidence="1" id="KW-0812">Transmembrane</keyword>
<keyword evidence="1" id="KW-0472">Membrane</keyword>
<proteinExistence type="predicted"/>
<name>A0ABW1AVA1_9RHOO</name>
<evidence type="ECO:0000313" key="2">
    <source>
        <dbReference type="EMBL" id="MFC5771141.1"/>
    </source>
</evidence>
<evidence type="ECO:0000313" key="3">
    <source>
        <dbReference type="Proteomes" id="UP001595974"/>
    </source>
</evidence>
<feature type="transmembrane region" description="Helical" evidence="1">
    <location>
        <begin position="46"/>
        <end position="62"/>
    </location>
</feature>
<dbReference type="Proteomes" id="UP001595974">
    <property type="component" value="Unassembled WGS sequence"/>
</dbReference>
<gene>
    <name evidence="2" type="ORF">ACFPTN_17315</name>
</gene>
<dbReference type="RefSeq" id="WP_157748672.1">
    <property type="nucleotide sequence ID" value="NZ_JBHSOG010000077.1"/>
</dbReference>
<protein>
    <submittedName>
        <fullName evidence="2">Uncharacterized protein</fullName>
    </submittedName>
</protein>
<comment type="caution">
    <text evidence="2">The sequence shown here is derived from an EMBL/GenBank/DDBJ whole genome shotgun (WGS) entry which is preliminary data.</text>
</comment>
<keyword evidence="1" id="KW-1133">Transmembrane helix</keyword>
<keyword evidence="3" id="KW-1185">Reference proteome</keyword>
<reference evidence="3" key="1">
    <citation type="journal article" date="2019" name="Int. J. Syst. Evol. Microbiol.">
        <title>The Global Catalogue of Microorganisms (GCM) 10K type strain sequencing project: providing services to taxonomists for standard genome sequencing and annotation.</title>
        <authorList>
            <consortium name="The Broad Institute Genomics Platform"/>
            <consortium name="The Broad Institute Genome Sequencing Center for Infectious Disease"/>
            <person name="Wu L."/>
            <person name="Ma J."/>
        </authorList>
    </citation>
    <scope>NUCLEOTIDE SEQUENCE [LARGE SCALE GENOMIC DNA]</scope>
    <source>
        <strain evidence="3">SHR3</strain>
    </source>
</reference>
<evidence type="ECO:0000256" key="1">
    <source>
        <dbReference type="SAM" id="Phobius"/>
    </source>
</evidence>
<feature type="transmembrane region" description="Helical" evidence="1">
    <location>
        <begin position="7"/>
        <end position="26"/>
    </location>
</feature>
<organism evidence="2 3">
    <name type="scientific">Thauera sinica</name>
    <dbReference type="NCBI Taxonomy" id="2665146"/>
    <lineage>
        <taxon>Bacteria</taxon>
        <taxon>Pseudomonadati</taxon>
        <taxon>Pseudomonadota</taxon>
        <taxon>Betaproteobacteria</taxon>
        <taxon>Rhodocyclales</taxon>
        <taxon>Zoogloeaceae</taxon>
        <taxon>Thauera</taxon>
    </lineage>
</organism>